<proteinExistence type="predicted"/>
<name>A0ACC1SMH1_9HYPO</name>
<gene>
    <name evidence="1" type="ORF">NM208_g3969</name>
</gene>
<dbReference type="Proteomes" id="UP001148629">
    <property type="component" value="Unassembled WGS sequence"/>
</dbReference>
<keyword evidence="2" id="KW-1185">Reference proteome</keyword>
<organism evidence="1 2">
    <name type="scientific">Fusarium decemcellulare</name>
    <dbReference type="NCBI Taxonomy" id="57161"/>
    <lineage>
        <taxon>Eukaryota</taxon>
        <taxon>Fungi</taxon>
        <taxon>Dikarya</taxon>
        <taxon>Ascomycota</taxon>
        <taxon>Pezizomycotina</taxon>
        <taxon>Sordariomycetes</taxon>
        <taxon>Hypocreomycetidae</taxon>
        <taxon>Hypocreales</taxon>
        <taxon>Nectriaceae</taxon>
        <taxon>Fusarium</taxon>
        <taxon>Fusarium decemcellulare species complex</taxon>
    </lineage>
</organism>
<sequence length="940" mass="106443">MEAVGLVIGVVGLAGTFKDCIDLFSYFLFYRSLGRDYEILQAKLDIEKTLLLQWAHRVRLCQPNYDTRLEDCSTQKAVSTVLASISRLLGESSTLQGRYGLKSTELEASSSSQVTETVSKGYMERFMNDFKALQVRMEDRQSGLAKTTKLRWIINDKDKFEKLVQDLSHFVSKLNDLVPAADPVWEQTTAKAMLEEALSELKDPKTVGIIRSAAIDAPKLIASPALARFEEVLLPKILQRVWFRTMDDRLEAVAPAHCNTFSWALKGASDLSRWLKSGSGIFWLSGKAGSGKSTLMKYLCNHKDTRPQLSKWADDSPLILGSFFFWNLGAPEQKSQTGLSRAILYQLLANNLSLIPTLLTRMWKDACSYDAHLDGLAGLQPPSPEELGTAFQNISEVQFRQRFCFLIDGLDEYEGNLLDGIAFIQSLCRNSNIKVLLSSRPIPLCVDAFSSLPMLRLQDATRPDIESYIHDTLGSHKYLVTLKSSNPTGAEMILQQIADKSAGVFLWVILACRSIICGFAAYDTLSELMKRVDELPPELEGMFRHMLRMVEPFYYEHTAKMLKIAHQRQVINRSLRHPQRGGLPEIHAFAWDFLDRAGMDFENAPPFEPPTLDQESAVYGRVEARLRSRCGGLLELQRTSRSVEGKNTTDYTIEFMHRTVFEFLESPETWSLEHLRISDDRFCANAALSFLSMHTWYLKPNPNWLDYMGDALLCAGSADRDNPVLSPSLLDRIMSIIVEGESSDFMDRDSINLAELIGKYGRHGFIFALGVEANMTRYATQDPSMLISQPLGYPLLYHAIEKPLLYGYVASPSDTKFMVSCLLSHDSGPNEEFVNEAGTTTTPWSHWIPKLLKMSRDELFWNLATIRRLLEVDASSDQDRLLESHLAAYLELTNDKDTESRRNQGRQVLQLLERNKNKASRRPWVSWYMPGLLRSLPSMR</sequence>
<dbReference type="EMBL" id="JANRMS010000282">
    <property type="protein sequence ID" value="KAJ3542684.1"/>
    <property type="molecule type" value="Genomic_DNA"/>
</dbReference>
<evidence type="ECO:0000313" key="2">
    <source>
        <dbReference type="Proteomes" id="UP001148629"/>
    </source>
</evidence>
<comment type="caution">
    <text evidence="1">The sequence shown here is derived from an EMBL/GenBank/DDBJ whole genome shotgun (WGS) entry which is preliminary data.</text>
</comment>
<accession>A0ACC1SMH1</accession>
<protein>
    <submittedName>
        <fullName evidence="1">Uncharacterized protein</fullName>
    </submittedName>
</protein>
<reference evidence="1" key="1">
    <citation type="submission" date="2022-08" db="EMBL/GenBank/DDBJ databases">
        <title>Genome Sequence of Fusarium decemcellulare.</title>
        <authorList>
            <person name="Buettner E."/>
        </authorList>
    </citation>
    <scope>NUCLEOTIDE SEQUENCE</scope>
    <source>
        <strain evidence="1">Babe19</strain>
    </source>
</reference>
<evidence type="ECO:0000313" key="1">
    <source>
        <dbReference type="EMBL" id="KAJ3542684.1"/>
    </source>
</evidence>